<keyword evidence="3 5" id="KW-1015">Disulfide bond</keyword>
<evidence type="ECO:0000313" key="8">
    <source>
        <dbReference type="Proteomes" id="UP001152320"/>
    </source>
</evidence>
<dbReference type="FunFam" id="3.10.250.10:FF:000005">
    <property type="entry name" value="Neurotrypsin isoform A"/>
    <property type="match status" value="1"/>
</dbReference>
<sequence>MEYFQCSGSEMSLSECSHISIEHYYCAGNAGVVCGENVLQDVRLAEGYSNSSGRVEVLIDGEWVGVCTDGWSIADAGVVCRQLGYQTALAVLVIPVSYDQYGPVWVNDVHCRGNETSLSECKQAWIGQHNCSFWYSAGVDCGGKRSLMV</sequence>
<keyword evidence="2" id="KW-0677">Repeat</keyword>
<feature type="disulfide bond" evidence="5">
    <location>
        <begin position="67"/>
        <end position="131"/>
    </location>
</feature>
<protein>
    <recommendedName>
        <fullName evidence="6">SRCR domain-containing protein</fullName>
    </recommendedName>
</protein>
<comment type="caution">
    <text evidence="7">The sequence shown here is derived from an EMBL/GenBank/DDBJ whole genome shotgun (WGS) entry which is preliminary data.</text>
</comment>
<feature type="domain" description="SRCR" evidence="6">
    <location>
        <begin position="1"/>
        <end position="35"/>
    </location>
</feature>
<dbReference type="SMART" id="SM00202">
    <property type="entry name" value="SR"/>
    <property type="match status" value="1"/>
</dbReference>
<dbReference type="PANTHER" id="PTHR19331">
    <property type="entry name" value="SCAVENGER RECEPTOR DOMAIN-CONTAINING"/>
    <property type="match status" value="1"/>
</dbReference>
<dbReference type="GO" id="GO:0016020">
    <property type="term" value="C:membrane"/>
    <property type="evidence" value="ECO:0007669"/>
    <property type="project" value="InterPro"/>
</dbReference>
<feature type="disulfide bond" evidence="5">
    <location>
        <begin position="6"/>
        <end position="16"/>
    </location>
</feature>
<evidence type="ECO:0000256" key="5">
    <source>
        <dbReference type="PROSITE-ProRule" id="PRU00196"/>
    </source>
</evidence>
<keyword evidence="1" id="KW-0732">Signal</keyword>
<dbReference type="Proteomes" id="UP001152320">
    <property type="component" value="Chromosome 10"/>
</dbReference>
<evidence type="ECO:0000256" key="4">
    <source>
        <dbReference type="ARBA" id="ARBA00023180"/>
    </source>
</evidence>
<keyword evidence="4" id="KW-0325">Glycoprotein</keyword>
<dbReference type="InterPro" id="IPR036772">
    <property type="entry name" value="SRCR-like_dom_sf"/>
</dbReference>
<dbReference type="AlphaFoldDB" id="A0A9Q1H6W0"/>
<dbReference type="PROSITE" id="PS50287">
    <property type="entry name" value="SRCR_2"/>
    <property type="match status" value="2"/>
</dbReference>
<evidence type="ECO:0000256" key="1">
    <source>
        <dbReference type="ARBA" id="ARBA00022729"/>
    </source>
</evidence>
<dbReference type="Gene3D" id="3.10.250.10">
    <property type="entry name" value="SRCR-like domain"/>
    <property type="match status" value="1"/>
</dbReference>
<feature type="disulfide bond" evidence="5">
    <location>
        <begin position="111"/>
        <end position="121"/>
    </location>
</feature>
<evidence type="ECO:0000256" key="3">
    <source>
        <dbReference type="ARBA" id="ARBA00023157"/>
    </source>
</evidence>
<comment type="caution">
    <text evidence="5">Lacks conserved residue(s) required for the propagation of feature annotation.</text>
</comment>
<evidence type="ECO:0000256" key="2">
    <source>
        <dbReference type="ARBA" id="ARBA00022737"/>
    </source>
</evidence>
<evidence type="ECO:0000313" key="7">
    <source>
        <dbReference type="EMBL" id="KAJ8034621.1"/>
    </source>
</evidence>
<feature type="domain" description="SRCR" evidence="6">
    <location>
        <begin position="42"/>
        <end position="142"/>
    </location>
</feature>
<dbReference type="InterPro" id="IPR001190">
    <property type="entry name" value="SRCR"/>
</dbReference>
<dbReference type="OrthoDB" id="536948at2759"/>
<evidence type="ECO:0000259" key="6">
    <source>
        <dbReference type="PROSITE" id="PS50287"/>
    </source>
</evidence>
<dbReference type="PRINTS" id="PR00258">
    <property type="entry name" value="SPERACTRCPTR"/>
</dbReference>
<organism evidence="7 8">
    <name type="scientific">Holothuria leucospilota</name>
    <name type="common">Black long sea cucumber</name>
    <name type="synonym">Mertensiothuria leucospilota</name>
    <dbReference type="NCBI Taxonomy" id="206669"/>
    <lineage>
        <taxon>Eukaryota</taxon>
        <taxon>Metazoa</taxon>
        <taxon>Echinodermata</taxon>
        <taxon>Eleutherozoa</taxon>
        <taxon>Echinozoa</taxon>
        <taxon>Holothuroidea</taxon>
        <taxon>Aspidochirotacea</taxon>
        <taxon>Aspidochirotida</taxon>
        <taxon>Holothuriidae</taxon>
        <taxon>Holothuria</taxon>
    </lineage>
</organism>
<reference evidence="7" key="1">
    <citation type="submission" date="2021-10" db="EMBL/GenBank/DDBJ databases">
        <title>Tropical sea cucumber genome reveals ecological adaptation and Cuvierian tubules defense mechanism.</title>
        <authorList>
            <person name="Chen T."/>
        </authorList>
    </citation>
    <scope>NUCLEOTIDE SEQUENCE</scope>
    <source>
        <strain evidence="7">Nanhai2018</strain>
        <tissue evidence="7">Muscle</tissue>
    </source>
</reference>
<proteinExistence type="predicted"/>
<dbReference type="SUPFAM" id="SSF56487">
    <property type="entry name" value="SRCR-like"/>
    <property type="match status" value="2"/>
</dbReference>
<gene>
    <name evidence="7" type="ORF">HOLleu_21534</name>
</gene>
<feature type="disulfide bond" evidence="5">
    <location>
        <begin position="80"/>
        <end position="141"/>
    </location>
</feature>
<dbReference type="Pfam" id="PF00530">
    <property type="entry name" value="SRCR"/>
    <property type="match status" value="1"/>
</dbReference>
<accession>A0A9Q1H6W0</accession>
<keyword evidence="8" id="KW-1185">Reference proteome</keyword>
<dbReference type="EMBL" id="JAIZAY010000010">
    <property type="protein sequence ID" value="KAJ8034621.1"/>
    <property type="molecule type" value="Genomic_DNA"/>
</dbReference>
<dbReference type="PANTHER" id="PTHR19331:SF465">
    <property type="entry name" value="EGG PEPTIDE SPERACT RECEPTOR"/>
    <property type="match status" value="1"/>
</dbReference>
<name>A0A9Q1H6W0_HOLLE</name>